<keyword evidence="3" id="KW-0808">Transferase</keyword>
<reference evidence="6" key="1">
    <citation type="journal article" date="2019" name="Int. J. Syst. Evol. Microbiol.">
        <title>The Global Catalogue of Microorganisms (GCM) 10K type strain sequencing project: providing services to taxonomists for standard genome sequencing and annotation.</title>
        <authorList>
            <consortium name="The Broad Institute Genomics Platform"/>
            <consortium name="The Broad Institute Genome Sequencing Center for Infectious Disease"/>
            <person name="Wu L."/>
            <person name="Ma J."/>
        </authorList>
    </citation>
    <scope>NUCLEOTIDE SEQUENCE [LARGE SCALE GENOMIC DNA]</scope>
    <source>
        <strain evidence="6">JCM 14736</strain>
    </source>
</reference>
<evidence type="ECO:0000256" key="1">
    <source>
        <dbReference type="ARBA" id="ARBA00008361"/>
    </source>
</evidence>
<evidence type="ECO:0000313" key="6">
    <source>
        <dbReference type="Proteomes" id="UP001500851"/>
    </source>
</evidence>
<dbReference type="RefSeq" id="WP_344027985.1">
    <property type="nucleotide sequence ID" value="NZ_BAAAOB010000001.1"/>
</dbReference>
<gene>
    <name evidence="5" type="ORF">GCM10009768_01340</name>
</gene>
<dbReference type="InterPro" id="IPR051052">
    <property type="entry name" value="Diverse_substrate_MTase"/>
</dbReference>
<dbReference type="InterPro" id="IPR029063">
    <property type="entry name" value="SAM-dependent_MTases_sf"/>
</dbReference>
<dbReference type="SUPFAM" id="SSF53335">
    <property type="entry name" value="S-adenosyl-L-methionine-dependent methyltransferases"/>
    <property type="match status" value="1"/>
</dbReference>
<evidence type="ECO:0000313" key="5">
    <source>
        <dbReference type="EMBL" id="GAA1776565.1"/>
    </source>
</evidence>
<proteinExistence type="inferred from homology"/>
<dbReference type="PANTHER" id="PTHR44942">
    <property type="entry name" value="METHYLTRANSF_11 DOMAIN-CONTAINING PROTEIN"/>
    <property type="match status" value="1"/>
</dbReference>
<dbReference type="GO" id="GO:0032259">
    <property type="term" value="P:methylation"/>
    <property type="evidence" value="ECO:0007669"/>
    <property type="project" value="UniProtKB-KW"/>
</dbReference>
<dbReference type="InterPro" id="IPR013216">
    <property type="entry name" value="Methyltransf_11"/>
</dbReference>
<evidence type="ECO:0000256" key="3">
    <source>
        <dbReference type="ARBA" id="ARBA00022679"/>
    </source>
</evidence>
<sequence>MVEQEARATSFGSVAELYEQGRPEYPAAAIEWMLAPVRGTAASPRVLDVGAGTGKLSRGLAAAGCRVTAVDPDAQMLEQLRGSVPGVPTGIGTAESLPCADASADAVVLGQAWHWVDPVLASREIARVLRPGGVLGLVWNLRDPRTAWAAELEALVRSSGSRDTMAAGGPELAPPFGAPEHASWAWEHPATRATLGGMLRSRSSYITGSPVERAELDAGLARILDGLGLRDGESIGMPYVTHAFRAILPG</sequence>
<comment type="similarity">
    <text evidence="1">Belongs to the methyltransferase superfamily.</text>
</comment>
<dbReference type="EMBL" id="BAAAOB010000001">
    <property type="protein sequence ID" value="GAA1776565.1"/>
    <property type="molecule type" value="Genomic_DNA"/>
</dbReference>
<dbReference type="Proteomes" id="UP001500851">
    <property type="component" value="Unassembled WGS sequence"/>
</dbReference>
<protein>
    <submittedName>
        <fullName evidence="5">Class I SAM-dependent methyltransferase</fullName>
    </submittedName>
</protein>
<dbReference type="PANTHER" id="PTHR44942:SF4">
    <property type="entry name" value="METHYLTRANSFERASE TYPE 11 DOMAIN-CONTAINING PROTEIN"/>
    <property type="match status" value="1"/>
</dbReference>
<evidence type="ECO:0000256" key="2">
    <source>
        <dbReference type="ARBA" id="ARBA00022603"/>
    </source>
</evidence>
<name>A0ABP4XBY5_9MICO</name>
<keyword evidence="6" id="KW-1185">Reference proteome</keyword>
<organism evidence="5 6">
    <name type="scientific">Leucobacter iarius</name>
    <dbReference type="NCBI Taxonomy" id="333963"/>
    <lineage>
        <taxon>Bacteria</taxon>
        <taxon>Bacillati</taxon>
        <taxon>Actinomycetota</taxon>
        <taxon>Actinomycetes</taxon>
        <taxon>Micrococcales</taxon>
        <taxon>Microbacteriaceae</taxon>
        <taxon>Leucobacter</taxon>
    </lineage>
</organism>
<feature type="domain" description="Methyltransferase type 11" evidence="4">
    <location>
        <begin position="47"/>
        <end position="135"/>
    </location>
</feature>
<dbReference type="Pfam" id="PF08241">
    <property type="entry name" value="Methyltransf_11"/>
    <property type="match status" value="1"/>
</dbReference>
<accession>A0ABP4XBY5</accession>
<comment type="caution">
    <text evidence="5">The sequence shown here is derived from an EMBL/GenBank/DDBJ whole genome shotgun (WGS) entry which is preliminary data.</text>
</comment>
<dbReference type="Gene3D" id="3.40.50.150">
    <property type="entry name" value="Vaccinia Virus protein VP39"/>
    <property type="match status" value="1"/>
</dbReference>
<dbReference type="GO" id="GO:0008168">
    <property type="term" value="F:methyltransferase activity"/>
    <property type="evidence" value="ECO:0007669"/>
    <property type="project" value="UniProtKB-KW"/>
</dbReference>
<dbReference type="CDD" id="cd02440">
    <property type="entry name" value="AdoMet_MTases"/>
    <property type="match status" value="1"/>
</dbReference>
<keyword evidence="2 5" id="KW-0489">Methyltransferase</keyword>
<evidence type="ECO:0000259" key="4">
    <source>
        <dbReference type="Pfam" id="PF08241"/>
    </source>
</evidence>